<evidence type="ECO:0000313" key="1">
    <source>
        <dbReference type="EMBL" id="MCI8210770.1"/>
    </source>
</evidence>
<name>A0ABS9ZJL2_9PSED</name>
<organism evidence="1 2">
    <name type="scientific">Pseudomonas maioricensis</name>
    <dbReference type="NCBI Taxonomy" id="1766623"/>
    <lineage>
        <taxon>Bacteria</taxon>
        <taxon>Pseudomonadati</taxon>
        <taxon>Pseudomonadota</taxon>
        <taxon>Gammaproteobacteria</taxon>
        <taxon>Pseudomonadales</taxon>
        <taxon>Pseudomonadaceae</taxon>
        <taxon>Pseudomonas</taxon>
    </lineage>
</organism>
<dbReference type="RefSeq" id="WP_243246991.1">
    <property type="nucleotide sequence ID" value="NZ_LOHG01000008.1"/>
</dbReference>
<dbReference type="InterPro" id="IPR036240">
    <property type="entry name" value="Gp9-like_sf"/>
</dbReference>
<comment type="caution">
    <text evidence="1">The sequence shown here is derived from an EMBL/GenBank/DDBJ whole genome shotgun (WGS) entry which is preliminary data.</text>
</comment>
<proteinExistence type="predicted"/>
<evidence type="ECO:0000313" key="2">
    <source>
        <dbReference type="Proteomes" id="UP001320513"/>
    </source>
</evidence>
<dbReference type="Proteomes" id="UP001320513">
    <property type="component" value="Unassembled WGS sequence"/>
</dbReference>
<protein>
    <recommendedName>
        <fullName evidence="3">Minor tail protein</fullName>
    </recommendedName>
</protein>
<accession>A0ABS9ZJL2</accession>
<reference evidence="1 2" key="1">
    <citation type="submission" date="2015-12" db="EMBL/GenBank/DDBJ databases">
        <title>Phylogenomics in the description of a new species in the Pseudomonas syringae group.</title>
        <authorList>
            <person name="Busquets A."/>
            <person name="Gomila M."/>
            <person name="Beiki F."/>
            <person name="Rahimian H."/>
            <person name="Mulet M."/>
            <person name="Sanchez D."/>
            <person name="Garcia-Valdes E."/>
            <person name="Lalucat J."/>
        </authorList>
    </citation>
    <scope>NUCLEOTIDE SEQUENCE [LARGE SCALE GENOMIC DNA]</scope>
    <source>
        <strain evidence="1 2">S25</strain>
    </source>
</reference>
<evidence type="ECO:0008006" key="3">
    <source>
        <dbReference type="Google" id="ProtNLM"/>
    </source>
</evidence>
<sequence length="600" mass="61782">MSIQPINIGQTANDGNGESLRDGGLKINANFADLDQRALDAAALIAAKVDKVDGLGLSETSFTQGEKTKLAGLESPHFRGTFATLAALVVGVAAPVPGDYADVDTAGADAVRYIWDSTDSVWLAGGSSDAITAAQVKSLYESNPDTNPFTDVEKAKVGAIATTTDGLAEGATNKYWTSARTLGAALAGLVLDSATVIAATDTVLTGLGKLQAQISAHVGKRGAAQHPVSNITDPGFMPAFPSVTDGKTYGFKNGVFVEVSASSVNNNVFGEMRQLSSRNSVVPGVAFGDGQLIGNALAQYPQVVANLQSSTPTVAVTTPALWLSDPAQRACWAYDSVNDQIRVPDLNGKSAGSIGPAMFRPDGTLGFAPGAIRRDQIQNITGSFTPALDTGTLRSAANGGIVSGAFKRGATRGSTNSVGQLAGSSDVDFDASGSVRTGTETFPTHFVGVWGVVLFGAVVNAGTADAGALATSYANQQASITALQVSDAGKRNKLVKSAEQTVASGGFIVWAHGLGVVPETIEASYVCKVAEYGYGVGDTIKCSTRLFASSTEYGMQYSADATNVTVFMPDVLSILQKGTRGGGVVMTPASWRIVIKVEKP</sequence>
<keyword evidence="2" id="KW-1185">Reference proteome</keyword>
<dbReference type="SUPFAM" id="SSF50017">
    <property type="entry name" value="gp9"/>
    <property type="match status" value="1"/>
</dbReference>
<dbReference type="EMBL" id="LOHG01000008">
    <property type="protein sequence ID" value="MCI8210770.1"/>
    <property type="molecule type" value="Genomic_DNA"/>
</dbReference>
<gene>
    <name evidence="1" type="ORF">AUC61_14625</name>
</gene>